<sequence>MASPSGMANSLGQGPAPQSQPSPVPAEDDCDEDGVSVRPMRLKVLYTFDDQNKTNCLARWPDVLQIKTVAMDETTSIGVIELKTCIRAIVQCSPELVARLGQDYTVYAYDYSEYDIPLVGQGMLSWALAASSPTPTAPASQSRQLITGRVCKNIPGIFSNGIKETLEVKLRLVPVPTVLQSEYISNMEKYREISKVVPPGFDHSEWTAFLQSNPNITQLASKMSAPTPPTSNQRDGVSMEVINQLLSPNIQPQAMESTSQTQNPETQSIDSQNGGKTQKTSRPASRTTAKRPYKRRQKAPAATGGNTSGYEEGTDADERPAPRKRAKKNTPATEEGVTDVEEGAGRKKRATITKANWTRKDTIGSTSDSLRVAASTAGSIRLFRPIAMSPTVDSNGQDIPRAPTPVPSLSNQRAGPMRGASNLRRNSNLSQNDSQPLLSPNPPLLPAANEEQLIESIEQTNASPNPSLFGTPPEIGSSPPVMRGATPLISSPQCPSSPELPQMPRTDSGFMSGTLDDLIGEEEVTRPVVVSKSGIDEASKNKRRKPVEVHHGFAIQEETPGPVEFLPTRMLRNSPPPGPGPMHYVAPRPGTDTSIFEDGQTLPPLPLGKYDPSPAMENSLFSASFENDELPPPDQLLPGPVIQLSTVQTRPMPRTMIRTASTGSLNLPTGPASDPLLPPSGLHRSHTWSQAPHPMTEVLPSIESGTASDSFRSQSVEQAAKKSLTRKRLELAIEKGQMPPFCSNCGSIDTPTWRKAFAKEIEGVPPYYDYSDGPGKVTAIDILARDLQGKPTSYRLIKKSLAKSDNKGEFKEIALCNPCGIWMSKYKSQRPEEQYIKSIKEAPPKRIRKKKNRSTAAPTSEAYYPMSEGYFPQSDFQHPPSESNFVPQMSFTGTPSVSEPQPQISHDYGQRRASFSQESKRIIKPMTSDVASAALERAIQSSPARWMGTRNSPINVDDDFGSTRRTLFPSPAKSAGVPSTASEVHTQVTTVAVELESLKAVVESANKENCPPTLDIEEDPEILALFEEDMARPKTPEQKTPQQNPFKTPTRPTPSHRPVTRSVSKSNRSVRSPSQLLLMAQKTPTRTPRSVRRSPRNHQPSIFDSPFTATLNQLMMGSNDHTFSPSRHLDVEYGTLPPLEVSNTVHANFSHLPAFDSDFFSTDVPMPSSPPRMFNLYEDHNLDHIWNMDFDARSNDLDLGTVLDKHGDPVYVKPDPDAEEDVSTLISNDTTPKESEN</sequence>
<evidence type="ECO:0000313" key="3">
    <source>
        <dbReference type="EMBL" id="KAL3423261.1"/>
    </source>
</evidence>
<feature type="compositionally biased region" description="Polar residues" evidence="1">
    <location>
        <begin position="878"/>
        <end position="904"/>
    </location>
</feature>
<feature type="region of interest" description="Disordered" evidence="1">
    <location>
        <begin position="1033"/>
        <end position="1103"/>
    </location>
</feature>
<feature type="compositionally biased region" description="Low complexity" evidence="1">
    <location>
        <begin position="1060"/>
        <end position="1074"/>
    </location>
</feature>
<dbReference type="InterPro" id="IPR013088">
    <property type="entry name" value="Znf_NHR/GATA"/>
</dbReference>
<protein>
    <submittedName>
        <fullName evidence="3">Gata transcription factor</fullName>
    </submittedName>
</protein>
<evidence type="ECO:0000259" key="2">
    <source>
        <dbReference type="Pfam" id="PF25823"/>
    </source>
</evidence>
<gene>
    <name evidence="3" type="ORF">PVAG01_05008</name>
</gene>
<dbReference type="Gene3D" id="3.30.50.10">
    <property type="entry name" value="Erythroid Transcription Factor GATA-1, subunit A"/>
    <property type="match status" value="1"/>
</dbReference>
<dbReference type="SUPFAM" id="SSF57716">
    <property type="entry name" value="Glucocorticoid receptor-like (DNA-binding domain)"/>
    <property type="match status" value="1"/>
</dbReference>
<dbReference type="InterPro" id="IPR042403">
    <property type="entry name" value="Spt21/Ams2"/>
</dbReference>
<feature type="compositionally biased region" description="Polar residues" evidence="1">
    <location>
        <begin position="254"/>
        <end position="287"/>
    </location>
</feature>
<feature type="region of interest" description="Disordered" evidence="1">
    <location>
        <begin position="878"/>
        <end position="917"/>
    </location>
</feature>
<accession>A0ABR4PJY5</accession>
<dbReference type="PANTHER" id="PTHR39147">
    <property type="entry name" value="PROTEIN SPT21"/>
    <property type="match status" value="1"/>
</dbReference>
<reference evidence="3 4" key="1">
    <citation type="submission" date="2024-06" db="EMBL/GenBank/DDBJ databases">
        <title>Complete genome of Phlyctema vagabunda strain 19-DSS-EL-015.</title>
        <authorList>
            <person name="Fiorenzani C."/>
        </authorList>
    </citation>
    <scope>NUCLEOTIDE SEQUENCE [LARGE SCALE GENOMIC DNA]</scope>
    <source>
        <strain evidence="3 4">19-DSS-EL-015</strain>
    </source>
</reference>
<feature type="compositionally biased region" description="Polar residues" evidence="1">
    <location>
        <begin position="1038"/>
        <end position="1047"/>
    </location>
</feature>
<dbReference type="PANTHER" id="PTHR39147:SF1">
    <property type="entry name" value="PROTEIN SPT21"/>
    <property type="match status" value="1"/>
</dbReference>
<name>A0ABR4PJY5_9HELO</name>
<feature type="region of interest" description="Disordered" evidence="1">
    <location>
        <begin position="661"/>
        <end position="688"/>
    </location>
</feature>
<dbReference type="Proteomes" id="UP001629113">
    <property type="component" value="Unassembled WGS sequence"/>
</dbReference>
<dbReference type="EMBL" id="JBFCZG010000004">
    <property type="protein sequence ID" value="KAL3423261.1"/>
    <property type="molecule type" value="Genomic_DNA"/>
</dbReference>
<feature type="compositionally biased region" description="Low complexity" evidence="1">
    <location>
        <begin position="421"/>
        <end position="438"/>
    </location>
</feature>
<feature type="domain" description="Ams2/SPT21 N-terminal" evidence="2">
    <location>
        <begin position="35"/>
        <end position="175"/>
    </location>
</feature>
<feature type="region of interest" description="Disordered" evidence="1">
    <location>
        <begin position="1206"/>
        <end position="1237"/>
    </location>
</feature>
<keyword evidence="4" id="KW-1185">Reference proteome</keyword>
<dbReference type="Pfam" id="PF25823">
    <property type="entry name" value="Ams2-SPT21_N"/>
    <property type="match status" value="1"/>
</dbReference>
<proteinExistence type="predicted"/>
<evidence type="ECO:0000256" key="1">
    <source>
        <dbReference type="SAM" id="MobiDB-lite"/>
    </source>
</evidence>
<feature type="region of interest" description="Disordered" evidence="1">
    <location>
        <begin position="461"/>
        <end position="514"/>
    </location>
</feature>
<feature type="compositionally biased region" description="Polar residues" evidence="1">
    <location>
        <begin position="1"/>
        <end position="11"/>
    </location>
</feature>
<feature type="compositionally biased region" description="Basic residues" evidence="1">
    <location>
        <begin position="288"/>
        <end position="298"/>
    </location>
</feature>
<organism evidence="3 4">
    <name type="scientific">Phlyctema vagabunda</name>
    <dbReference type="NCBI Taxonomy" id="108571"/>
    <lineage>
        <taxon>Eukaryota</taxon>
        <taxon>Fungi</taxon>
        <taxon>Dikarya</taxon>
        <taxon>Ascomycota</taxon>
        <taxon>Pezizomycotina</taxon>
        <taxon>Leotiomycetes</taxon>
        <taxon>Helotiales</taxon>
        <taxon>Dermateaceae</taxon>
        <taxon>Phlyctema</taxon>
    </lineage>
</organism>
<dbReference type="InterPro" id="IPR057725">
    <property type="entry name" value="Ams2-SPT21_N"/>
</dbReference>
<comment type="caution">
    <text evidence="3">The sequence shown here is derived from an EMBL/GenBank/DDBJ whole genome shotgun (WGS) entry which is preliminary data.</text>
</comment>
<feature type="region of interest" description="Disordered" evidence="1">
    <location>
        <begin position="254"/>
        <end position="353"/>
    </location>
</feature>
<feature type="region of interest" description="Disordered" evidence="1">
    <location>
        <begin position="389"/>
        <end position="445"/>
    </location>
</feature>
<evidence type="ECO:0000313" key="4">
    <source>
        <dbReference type="Proteomes" id="UP001629113"/>
    </source>
</evidence>
<feature type="region of interest" description="Disordered" evidence="1">
    <location>
        <begin position="1"/>
        <end position="33"/>
    </location>
</feature>